<evidence type="ECO:0000256" key="1">
    <source>
        <dbReference type="ARBA" id="ARBA00008361"/>
    </source>
</evidence>
<feature type="domain" description="Methyltransferase type 11" evidence="4">
    <location>
        <begin position="41"/>
        <end position="128"/>
    </location>
</feature>
<keyword evidence="3" id="KW-0808">Transferase</keyword>
<dbReference type="InterPro" id="IPR013216">
    <property type="entry name" value="Methyltransf_11"/>
</dbReference>
<dbReference type="Proteomes" id="UP000647133">
    <property type="component" value="Unassembled WGS sequence"/>
</dbReference>
<reference evidence="5 6" key="1">
    <citation type="submission" date="2020-09" db="EMBL/GenBank/DDBJ databases">
        <title>Echinicola sp. CAU 1574 isolated from sand of Sido Beach.</title>
        <authorList>
            <person name="Kim W."/>
        </authorList>
    </citation>
    <scope>NUCLEOTIDE SEQUENCE [LARGE SCALE GENOMIC DNA]</scope>
    <source>
        <strain evidence="5 6">CAU 1574</strain>
    </source>
</reference>
<evidence type="ECO:0000313" key="6">
    <source>
        <dbReference type="Proteomes" id="UP000647133"/>
    </source>
</evidence>
<comment type="caution">
    <text evidence="5">The sequence shown here is derived from an EMBL/GenBank/DDBJ whole genome shotgun (WGS) entry which is preliminary data.</text>
</comment>
<gene>
    <name evidence="5" type="ORF">IFO69_19720</name>
</gene>
<evidence type="ECO:0000259" key="4">
    <source>
        <dbReference type="Pfam" id="PF08241"/>
    </source>
</evidence>
<dbReference type="Pfam" id="PF08241">
    <property type="entry name" value="Methyltransf_11"/>
    <property type="match status" value="1"/>
</dbReference>
<dbReference type="SUPFAM" id="SSF53335">
    <property type="entry name" value="S-adenosyl-L-methionine-dependent methyltransferases"/>
    <property type="match status" value="1"/>
</dbReference>
<evidence type="ECO:0000256" key="3">
    <source>
        <dbReference type="ARBA" id="ARBA00022679"/>
    </source>
</evidence>
<dbReference type="CDD" id="cd02440">
    <property type="entry name" value="AdoMet_MTases"/>
    <property type="match status" value="1"/>
</dbReference>
<dbReference type="PANTHER" id="PTHR44942:SF4">
    <property type="entry name" value="METHYLTRANSFERASE TYPE 11 DOMAIN-CONTAINING PROTEIN"/>
    <property type="match status" value="1"/>
</dbReference>
<dbReference type="GO" id="GO:0008168">
    <property type="term" value="F:methyltransferase activity"/>
    <property type="evidence" value="ECO:0007669"/>
    <property type="project" value="UniProtKB-KW"/>
</dbReference>
<accession>A0ABR9AQC2</accession>
<dbReference type="PANTHER" id="PTHR44942">
    <property type="entry name" value="METHYLTRANSF_11 DOMAIN-CONTAINING PROTEIN"/>
    <property type="match status" value="1"/>
</dbReference>
<proteinExistence type="inferred from homology"/>
<comment type="similarity">
    <text evidence="1">Belongs to the methyltransferase superfamily.</text>
</comment>
<keyword evidence="6" id="KW-1185">Reference proteome</keyword>
<dbReference type="EMBL" id="JACYTQ010000009">
    <property type="protein sequence ID" value="MBD8490991.1"/>
    <property type="molecule type" value="Genomic_DNA"/>
</dbReference>
<dbReference type="InterPro" id="IPR051052">
    <property type="entry name" value="Diverse_substrate_MTase"/>
</dbReference>
<dbReference type="GO" id="GO:0032259">
    <property type="term" value="P:methylation"/>
    <property type="evidence" value="ECO:0007669"/>
    <property type="project" value="UniProtKB-KW"/>
</dbReference>
<dbReference type="Gene3D" id="3.40.50.150">
    <property type="entry name" value="Vaccinia Virus protein VP39"/>
    <property type="match status" value="1"/>
</dbReference>
<name>A0ABR9AQC2_9BACT</name>
<protein>
    <submittedName>
        <fullName evidence="5">Class I SAM-dependent methyltransferase</fullName>
    </submittedName>
</protein>
<evidence type="ECO:0000313" key="5">
    <source>
        <dbReference type="EMBL" id="MBD8490991.1"/>
    </source>
</evidence>
<evidence type="ECO:0000256" key="2">
    <source>
        <dbReference type="ARBA" id="ARBA00022603"/>
    </source>
</evidence>
<keyword evidence="2 5" id="KW-0489">Methyltransferase</keyword>
<sequence>MFMKDNFSGHASEYEKFCPTYPENFYVWLISQLKTRKVAWDCGTGNGQVASILSNYFERVEASDISEQQMAQAPWKPNVYYTKCPAEKSGFLDHTFDLITVAQAVHWFDFDPFFKEVNRTLKPNGVIALIGYGLMDVSGLDQEIKYLYADLLADFWDPERKYIEEAYKSIPFQFEELATPQFSIEERWSLDDLLGYLNTWSAVKHYIKQNGTNPVDLIEEGLRNKWGAEKMKPVNFPLILRVGINKQ</sequence>
<dbReference type="InterPro" id="IPR029063">
    <property type="entry name" value="SAM-dependent_MTases_sf"/>
</dbReference>
<organism evidence="5 6">
    <name type="scientific">Echinicola arenosa</name>
    <dbReference type="NCBI Taxonomy" id="2774144"/>
    <lineage>
        <taxon>Bacteria</taxon>
        <taxon>Pseudomonadati</taxon>
        <taxon>Bacteroidota</taxon>
        <taxon>Cytophagia</taxon>
        <taxon>Cytophagales</taxon>
        <taxon>Cyclobacteriaceae</taxon>
        <taxon>Echinicola</taxon>
    </lineage>
</organism>